<dbReference type="SUPFAM" id="SSF49899">
    <property type="entry name" value="Concanavalin A-like lectins/glucanases"/>
    <property type="match status" value="2"/>
</dbReference>
<dbReference type="PROSITE" id="PS00022">
    <property type="entry name" value="EGF_1"/>
    <property type="match status" value="3"/>
</dbReference>
<dbReference type="PROSITE" id="PS00232">
    <property type="entry name" value="CADHERIN_1"/>
    <property type="match status" value="7"/>
</dbReference>
<feature type="transmembrane region" description="Helical" evidence="23">
    <location>
        <begin position="2578"/>
        <end position="2596"/>
    </location>
</feature>
<dbReference type="Gene3D" id="1.20.1070.10">
    <property type="entry name" value="Rhodopsin 7-helix transmembrane proteins"/>
    <property type="match status" value="1"/>
</dbReference>
<protein>
    <submittedName>
        <fullName evidence="31">Cadherin EGF LAG seven-pass G-type receptor 1</fullName>
    </submittedName>
</protein>
<dbReference type="GO" id="GO:0005509">
    <property type="term" value="F:calcium ion binding"/>
    <property type="evidence" value="ECO:0007669"/>
    <property type="project" value="UniProtKB-UniRule"/>
</dbReference>
<dbReference type="GO" id="GO:0007157">
    <property type="term" value="P:heterophilic cell-cell adhesion via plasma membrane cell adhesion molecules"/>
    <property type="evidence" value="ECO:0007669"/>
    <property type="project" value="UniProtKB-ARBA"/>
</dbReference>
<keyword evidence="16" id="KW-0807">Transducer</keyword>
<dbReference type="GO" id="GO:0051239">
    <property type="term" value="P:regulation of multicellular organismal process"/>
    <property type="evidence" value="ECO:0007669"/>
    <property type="project" value="UniProtKB-ARBA"/>
</dbReference>
<feature type="domain" description="G-protein coupled receptors family 2 profile 1" evidence="28">
    <location>
        <begin position="2121"/>
        <end position="2207"/>
    </location>
</feature>
<dbReference type="PROSITE" id="PS50227">
    <property type="entry name" value="G_PROTEIN_RECEP_F2_3"/>
    <property type="match status" value="1"/>
</dbReference>
<evidence type="ECO:0000256" key="22">
    <source>
        <dbReference type="SAM" id="MobiDB-lite"/>
    </source>
</evidence>
<evidence type="ECO:0000256" key="14">
    <source>
        <dbReference type="ARBA" id="ARBA00023170"/>
    </source>
</evidence>
<dbReference type="PROSITE" id="PS50221">
    <property type="entry name" value="GAIN_B"/>
    <property type="match status" value="1"/>
</dbReference>
<feature type="disulfide bond" evidence="20">
    <location>
        <begin position="2091"/>
        <end position="2108"/>
    </location>
</feature>
<name>A0AAD8C073_BIOPF</name>
<keyword evidence="10 23" id="KW-1133">Transmembrane helix</keyword>
<comment type="subcellular location">
    <subcellularLocation>
        <location evidence="2">Cell membrane</location>
        <topology evidence="2">Multi-pass membrane protein</topology>
    </subcellularLocation>
    <subcellularLocation>
        <location evidence="1">Membrane</location>
        <topology evidence="1">Single-pass membrane protein</topology>
    </subcellularLocation>
</comment>
<dbReference type="PANTHER" id="PTHR24026">
    <property type="entry name" value="FAT ATYPICAL CADHERIN-RELATED"/>
    <property type="match status" value="1"/>
</dbReference>
<dbReference type="PROSITE" id="PS01186">
    <property type="entry name" value="EGF_2"/>
    <property type="match status" value="1"/>
</dbReference>
<keyword evidence="7" id="KW-0677">Repeat</keyword>
<feature type="domain" description="Cadherin" evidence="30">
    <location>
        <begin position="882"/>
        <end position="983"/>
    </location>
</feature>
<evidence type="ECO:0000313" key="32">
    <source>
        <dbReference type="Proteomes" id="UP001233172"/>
    </source>
</evidence>
<dbReference type="GO" id="GO:0009887">
    <property type="term" value="P:animal organ morphogenesis"/>
    <property type="evidence" value="ECO:0007669"/>
    <property type="project" value="UniProtKB-ARBA"/>
</dbReference>
<feature type="domain" description="Cadherin" evidence="30">
    <location>
        <begin position="671"/>
        <end position="775"/>
    </location>
</feature>
<organism evidence="31 32">
    <name type="scientific">Biomphalaria pfeifferi</name>
    <name type="common">Bloodfluke planorb</name>
    <name type="synonym">Freshwater snail</name>
    <dbReference type="NCBI Taxonomy" id="112525"/>
    <lineage>
        <taxon>Eukaryota</taxon>
        <taxon>Metazoa</taxon>
        <taxon>Spiralia</taxon>
        <taxon>Lophotrochozoa</taxon>
        <taxon>Mollusca</taxon>
        <taxon>Gastropoda</taxon>
        <taxon>Heterobranchia</taxon>
        <taxon>Euthyneura</taxon>
        <taxon>Panpulmonata</taxon>
        <taxon>Hygrophila</taxon>
        <taxon>Lymnaeoidea</taxon>
        <taxon>Planorbidae</taxon>
        <taxon>Biomphalaria</taxon>
    </lineage>
</organism>
<dbReference type="InterPro" id="IPR002126">
    <property type="entry name" value="Cadherin-like_dom"/>
</dbReference>
<dbReference type="SMART" id="SM00180">
    <property type="entry name" value="EGF_Lam"/>
    <property type="match status" value="1"/>
</dbReference>
<feature type="domain" description="EGF-like" evidence="25">
    <location>
        <begin position="1464"/>
        <end position="1500"/>
    </location>
</feature>
<dbReference type="GO" id="GO:0007156">
    <property type="term" value="P:homophilic cell adhesion via plasma membrane adhesion molecules"/>
    <property type="evidence" value="ECO:0007669"/>
    <property type="project" value="InterPro"/>
</dbReference>
<evidence type="ECO:0000259" key="30">
    <source>
        <dbReference type="PROSITE" id="PS50268"/>
    </source>
</evidence>
<dbReference type="Gene3D" id="2.60.220.50">
    <property type="match status" value="1"/>
</dbReference>
<keyword evidence="32" id="KW-1185">Reference proteome</keyword>
<keyword evidence="9" id="KW-0130">Cell adhesion</keyword>
<keyword evidence="3" id="KW-1003">Cell membrane</keyword>
<dbReference type="SMART" id="SM00282">
    <property type="entry name" value="LamG"/>
    <property type="match status" value="2"/>
</dbReference>
<keyword evidence="11" id="KW-0297">G-protein coupled receptor</keyword>
<dbReference type="SUPFAM" id="SSF49313">
    <property type="entry name" value="Cadherin-like"/>
    <property type="match status" value="9"/>
</dbReference>
<dbReference type="CDD" id="cd11304">
    <property type="entry name" value="Cadherin_repeat"/>
    <property type="match status" value="9"/>
</dbReference>
<dbReference type="EMBL" id="JASAOG010000019">
    <property type="protein sequence ID" value="KAK0063835.1"/>
    <property type="molecule type" value="Genomic_DNA"/>
</dbReference>
<feature type="disulfide bond" evidence="19">
    <location>
        <begin position="1777"/>
        <end position="1786"/>
    </location>
</feature>
<feature type="disulfide bond" evidence="20">
    <location>
        <begin position="2089"/>
        <end position="2101"/>
    </location>
</feature>
<proteinExistence type="predicted"/>
<feature type="coiled-coil region" evidence="21">
    <location>
        <begin position="2938"/>
        <end position="2965"/>
    </location>
</feature>
<feature type="transmembrane region" description="Helical" evidence="23">
    <location>
        <begin position="2756"/>
        <end position="2779"/>
    </location>
</feature>
<dbReference type="Pfam" id="PF00008">
    <property type="entry name" value="EGF"/>
    <property type="match status" value="2"/>
</dbReference>
<dbReference type="GO" id="GO:0030182">
    <property type="term" value="P:neuron differentiation"/>
    <property type="evidence" value="ECO:0007669"/>
    <property type="project" value="UniProtKB-ARBA"/>
</dbReference>
<dbReference type="Gene3D" id="4.10.1240.10">
    <property type="entry name" value="GPCR, family 2, extracellular hormone receptor domain"/>
    <property type="match status" value="1"/>
</dbReference>
<dbReference type="CDD" id="cd15441">
    <property type="entry name" value="7tmB2_CELSR_Adhesion_IV"/>
    <property type="match status" value="1"/>
</dbReference>
<keyword evidence="4 19" id="KW-0245">EGF-like domain</keyword>
<evidence type="ECO:0000256" key="2">
    <source>
        <dbReference type="ARBA" id="ARBA00004651"/>
    </source>
</evidence>
<evidence type="ECO:0000259" key="28">
    <source>
        <dbReference type="PROSITE" id="PS50227"/>
    </source>
</evidence>
<dbReference type="InterPro" id="IPR001791">
    <property type="entry name" value="Laminin_G"/>
</dbReference>
<evidence type="ECO:0000259" key="27">
    <source>
        <dbReference type="PROSITE" id="PS50221"/>
    </source>
</evidence>
<feature type="transmembrane region" description="Helical" evidence="23">
    <location>
        <begin position="2647"/>
        <end position="2665"/>
    </location>
</feature>
<evidence type="ECO:0000256" key="3">
    <source>
        <dbReference type="ARBA" id="ARBA00022475"/>
    </source>
</evidence>
<dbReference type="Pfam" id="PF00002">
    <property type="entry name" value="7tm_2"/>
    <property type="match status" value="1"/>
</dbReference>
<feature type="domain" description="GAIN-B" evidence="27">
    <location>
        <begin position="2355"/>
        <end position="2534"/>
    </location>
</feature>
<dbReference type="InterPro" id="IPR015919">
    <property type="entry name" value="Cadherin-like_sf"/>
</dbReference>
<keyword evidence="12 23" id="KW-0472">Membrane</keyword>
<dbReference type="FunFam" id="2.60.40.60:FF:000081">
    <property type="entry name" value="protocadherin Fat 4"/>
    <property type="match status" value="1"/>
</dbReference>
<sequence>MQSDEVIDLNSRSTFTTCLYARLSPRQKEAITGLSETNSKGPCLNCSSISFVFLLLWNISPTHSYEIHHPVEDSGGTSLYLNATMPSDNWHYSWKIPDLDLSKNIKSVLPFDIIQSSHYGVYTLHRKVDCNRLNHNPVQLNVKSVKSEFHVNNFTVKAAVVVPYYVFLSGHDCQVFHKEWQRERLHGQNGQVAVTLLIPSASHLNTCFKKGRTVTSLYSFIPLQYHACKVQVVSLSQDIFISDPSLFFSFGQDRCLDRQIKAKFLVSAICSDTRHIVPYTITVKEVQHISMFSPSQRKSLPQIVSYQTNAAEKFHYREASHSHDLPQRFPRRVKRQVKNRPPTFSQTQYNTHVKEEQDPGLSVIVVTATDQDEGEAGMLVYRMEAYQDLRSSDMFAINPQTGLVNTTKKLDRETMTTHVFLVYATDRALPESERRSASVLLTILVDDVNDHTPTFPPTNARIEVPENGEPVREVYKAQAVDGDSGNNAVIRYSILNAGQPNDIFSIETQSGSISTRSSLDREKVSSYKLIIQAMDQCDILNDRRSSTFTLSINVLDENDNSPQFTQDSYVVNLREDQQVSLTKEILNVTAIDADDGLNAQISYRLAGQSQDKFSIDKYTGKLYLIGQLDYEDTPSYQLVVWAEDQGTPSRRNSTSVFVRVIDVNDNSPMFNEMSYSASINENVVIGTSVVQVQAEDKDSGNNGLVVYSVLNPPKLFPFQIDSQTGWIKTSGQVDRETQSMYTFVVKAQDKGDPPLSATTTVVITLKDVNDNSPVFQRRMYNASISEEALKGEQVIRVLATDADEGDNARVTYTIDRGNDKDSFQIKQTQGEGIISVNKKLDARDQNKYILTISATDKDGKSDTVLVYIDILDTNRFAPEFQTNTGYSFEVSEDVDIGTSVFSVVAIDRDRGENARITYSLQGSSVFTIDPDTGVIKVQQKLDRETVPAYMLTAVATDNGKPPLNDIAEIAVTVKDVNDNKPEFQKNKYFGKVSEDALVGTKILNVTAIDKDDGVYGQVKYTFDGGNNGNGAFSIDNQGWIRLAKLVDRETIAAYDLVVVAVDSDPIKPQSSSVVVHIDVDDVNDNAPVFEASTFTVKIDENSPIGSTVAVIKADDPDEGVNALVVYSIASGADSDSFELAGRPGDSAIIVTRINLDYESNKQSYEIVLRAASGTLISTAKIIIQVQDVNDNPPVLEDFSIIYNNFGGSFPIGPIGKIPAFDPDVSDRDKLIYKILSGNKADLLYLNESSGEVTLDPRLNSDVPRTGVFQMSVSDGVSEVKATCRLWVRLVTLDMLHSAVTIRLNKMTQTAFLSPLLKFFVDGLASILGTDESNIFVINIEDDTDVSAQILNVSVSVRKGIDTAQGQTVDLFHTPEYIREVIYLHRSLLANLSTSQVLPFDDNLCLVEPCTNFEICRSLVNSGEARQFISSRTVLFRPVHPTQIFSCVCPSGFAGMNQTKMCDTEIDLCYSLPCQHNGVCLRHENGYTCQCKTGFTGANCEYNMTSIYDSLTCPSDQCKGTSHCVPQSSGGFTCADCPQDGYHDIQCQLRTKSFKKGSYLTFASLKSRNRFTIQMRFATQEKDGLLVYNGRFNGEHDFIALEIVNSQIKFSFCLGSNETTSVTTNIKGGVSNGEWTTVKVEYVTRVATISVGEDCDPEIAINFQDKLGPYSCAVRVKQTLDDVCNNPIKECNRLLDLTGPLQVGGMPVMPSNGQVVNQDFIGCISDLYIDHKLVDLDSPIADHSTSLGCPPKELMCQSAPCKNGGTCREGWNTFLCDCVERTGGKDCSQTIEMSRTLKGNAYLTYSNPSIIRYPWFNGVAFRTRSTSGVIMQIMLNSGDVTIQIVNGILHYSYLNAIFTLNNVRVDDGLWHYFEVRWLDKGSIDMFLDYGQYEWKYNTSTSVMGKEIQLVYVGASRDGNKPMEKFFTGCVKDMRVGNTAQSFLQNPNPSDPNTLVGCQGDPVCPMGECGVGQCLDEWNNHSCQCPPGTTGPMCLEICSNYNPCKNWAECKQPEAGKNTYSCECGIRQSGKYCENQAPATCPAGWWGKTECGPCNCKSDKGFEESCSKENGTCNCKSLHYLPVNSDTCFPCDCYKLGSKDVTCNPVTGQCSCYDGVIGRRCDMCDSIFAAVSKTKQKVNDTAYQEVVTCVVFYEECPRNHAGGIWWDQVLFGQEAQQDCPDGATGTARRKCTEKQSWSEPDLFNCTSNTYLQFDGQVKAFESGNMSPYIADFTLSKLKNISYTTTPIYGGDILMVYRFTNVSLNYEISQTGLSMISQQYRDFVQKLLVALSNVTNEKYSRYWQQVGKMTGGATHLMNLFEKFVAKTVQLLPQAQSGTYEAVSDDMVLGVDWLNLYNFSGATVPKYDNNVKRGSIDKVASVTFPASLFSQPVSGPGSGFDVSKAYFGYVVYRDFGKHVSMNTDDTIRRTGRPMTVNSAIMSVIVSEKENITQGYIKEPVILTLRLMLPNNRTNLYCARWVPSASDDKSGIWTAAGCKTRNTSCRVTVSSDHCEEFYITCECNHLSTYAVIIDVADGTALLAAIIDMEAITYVLTTLSLLLLLLSFFVLFTFKRLQCNWNSIRINIIFTIFIVDLAYVIGINKTSPELFCRLIAIALHYFYMACFAWLFVEMLHIYRMLTEKQTINYGSMKFYYLLGYVIPGIVVGLAVGLYTNAYGNASFCWLVTSEAFIWSFAGPIAFIIVVNVFTFLLAAKASCAEKIPVSDVGIVRMGLLYSIFLLLLLCITWILGLLSVNFGQVVLHYFHAILIFFEGLYVFLFYILINKKVRLCVKRFFYRLKGKKVEFDENFSGRSSLHHSRSALAYRHDSSHDVGLRNNIGISTTSTTSQSTKSSRGVKADKYLQSTSSSTSDGPGITNIPYGFESPFKEKLKEDLEGKDGNDSDSDSDASMDRNSLELASSHSSDEEDDFDIGPGWENQVPKTKAVERALEQLEKLKKEKERERLGQINDEDPPMELIEHGGSLRIPTSHVPRTSNPPDVTLSALQLTTRPVLPPLRTDSLPYMSDSSRQGGNTVQVLTHNGSISSDTESSETTA</sequence>
<feature type="disulfide bond" evidence="19">
    <location>
        <begin position="1490"/>
        <end position="1499"/>
    </location>
</feature>
<evidence type="ECO:0000259" key="25">
    <source>
        <dbReference type="PROSITE" id="PS50026"/>
    </source>
</evidence>
<feature type="domain" description="Laminin G" evidence="24">
    <location>
        <begin position="1548"/>
        <end position="1748"/>
    </location>
</feature>
<dbReference type="Gene3D" id="2.10.25.10">
    <property type="entry name" value="Laminin"/>
    <property type="match status" value="3"/>
</dbReference>
<dbReference type="SMART" id="SM00008">
    <property type="entry name" value="HormR"/>
    <property type="match status" value="1"/>
</dbReference>
<dbReference type="FunFam" id="2.60.40.60:FF:000024">
    <property type="entry name" value="FAT atypical cadherin 3"/>
    <property type="match status" value="1"/>
</dbReference>
<gene>
    <name evidence="31" type="ORF">Bpfe_006520</name>
</gene>
<feature type="transmembrane region" description="Helical" evidence="23">
    <location>
        <begin position="2729"/>
        <end position="2750"/>
    </location>
</feature>
<dbReference type="FunFam" id="2.60.40.60:FF:000010">
    <property type="entry name" value="Cadherin EGF LAG seven-pass G-type receptor 3"/>
    <property type="match status" value="1"/>
</dbReference>
<dbReference type="InterPro" id="IPR017981">
    <property type="entry name" value="GPCR_2-like_7TM"/>
</dbReference>
<keyword evidence="17 20" id="KW-0424">Laminin EGF-like domain</keyword>
<evidence type="ECO:0000256" key="19">
    <source>
        <dbReference type="PROSITE-ProRule" id="PRU00076"/>
    </source>
</evidence>
<evidence type="ECO:0000256" key="10">
    <source>
        <dbReference type="ARBA" id="ARBA00022989"/>
    </source>
</evidence>
<dbReference type="PROSITE" id="PS50025">
    <property type="entry name" value="LAM_G_DOMAIN"/>
    <property type="match status" value="2"/>
</dbReference>
<feature type="compositionally biased region" description="Basic and acidic residues" evidence="22">
    <location>
        <begin position="2881"/>
        <end position="2896"/>
    </location>
</feature>
<evidence type="ECO:0000256" key="9">
    <source>
        <dbReference type="ARBA" id="ARBA00022889"/>
    </source>
</evidence>
<keyword evidence="5 23" id="KW-0812">Transmembrane</keyword>
<keyword evidence="8 18" id="KW-0106">Calcium</keyword>
<dbReference type="PRINTS" id="PR00205">
    <property type="entry name" value="CADHERIN"/>
</dbReference>
<evidence type="ECO:0000256" key="20">
    <source>
        <dbReference type="PROSITE-ProRule" id="PRU00460"/>
    </source>
</evidence>
<dbReference type="SMART" id="SM00181">
    <property type="entry name" value="EGF"/>
    <property type="match status" value="6"/>
</dbReference>
<dbReference type="InterPro" id="IPR000742">
    <property type="entry name" value="EGF"/>
</dbReference>
<feature type="region of interest" description="Disordered" evidence="22">
    <location>
        <begin position="2982"/>
        <end position="3050"/>
    </location>
</feature>
<evidence type="ECO:0000256" key="18">
    <source>
        <dbReference type="PROSITE-ProRule" id="PRU00043"/>
    </source>
</evidence>
<keyword evidence="15" id="KW-0325">Glycoprotein</keyword>
<feature type="domain" description="Cadherin" evidence="30">
    <location>
        <begin position="345"/>
        <end position="455"/>
    </location>
</feature>
<dbReference type="GO" id="GO:0004930">
    <property type="term" value="F:G protein-coupled receptor activity"/>
    <property type="evidence" value="ECO:0007669"/>
    <property type="project" value="UniProtKB-KW"/>
</dbReference>
<dbReference type="SUPFAM" id="SSF57196">
    <property type="entry name" value="EGF/Laminin"/>
    <property type="match status" value="2"/>
</dbReference>
<dbReference type="Pfam" id="PF00053">
    <property type="entry name" value="EGF_laminin"/>
    <property type="match status" value="1"/>
</dbReference>
<dbReference type="Gene3D" id="1.25.40.610">
    <property type="match status" value="1"/>
</dbReference>
<evidence type="ECO:0000256" key="8">
    <source>
        <dbReference type="ARBA" id="ARBA00022837"/>
    </source>
</evidence>
<feature type="compositionally biased region" description="Polar residues" evidence="22">
    <location>
        <begin position="2858"/>
        <end position="2867"/>
    </location>
</feature>
<evidence type="ECO:0000256" key="1">
    <source>
        <dbReference type="ARBA" id="ARBA00004167"/>
    </source>
</evidence>
<comment type="caution">
    <text evidence="19">Lacks conserved residue(s) required for the propagation of feature annotation.</text>
</comment>
<dbReference type="InterPro" id="IPR013320">
    <property type="entry name" value="ConA-like_dom_sf"/>
</dbReference>
<feature type="domain" description="EGF-like" evidence="25">
    <location>
        <begin position="1993"/>
        <end position="2032"/>
    </location>
</feature>
<evidence type="ECO:0000256" key="16">
    <source>
        <dbReference type="ARBA" id="ARBA00023224"/>
    </source>
</evidence>
<dbReference type="PRINTS" id="PR00249">
    <property type="entry name" value="GPCRSECRETIN"/>
</dbReference>
<feature type="domain" description="EGF-like" evidence="25">
    <location>
        <begin position="1751"/>
        <end position="1787"/>
    </location>
</feature>
<feature type="disulfide bond" evidence="19">
    <location>
        <begin position="2022"/>
        <end position="2031"/>
    </location>
</feature>
<feature type="transmembrane region" description="Helical" evidence="23">
    <location>
        <begin position="2545"/>
        <end position="2566"/>
    </location>
</feature>
<dbReference type="InterPro" id="IPR000832">
    <property type="entry name" value="GPCR_2_secretin-like"/>
</dbReference>
<evidence type="ECO:0000256" key="4">
    <source>
        <dbReference type="ARBA" id="ARBA00022536"/>
    </source>
</evidence>
<dbReference type="PROSITE" id="PS50261">
    <property type="entry name" value="G_PROTEIN_RECEP_F2_4"/>
    <property type="match status" value="1"/>
</dbReference>
<feature type="domain" description="Cadherin" evidence="30">
    <location>
        <begin position="776"/>
        <end position="880"/>
    </location>
</feature>
<evidence type="ECO:0000256" key="23">
    <source>
        <dbReference type="SAM" id="Phobius"/>
    </source>
</evidence>
<dbReference type="FunFam" id="2.60.40.60:FF:000020">
    <property type="entry name" value="Dachsous cadherin-related 1b"/>
    <property type="match status" value="4"/>
</dbReference>
<reference evidence="31" key="1">
    <citation type="journal article" date="2023" name="PLoS Negl. Trop. Dis.">
        <title>A genome sequence for Biomphalaria pfeifferi, the major vector snail for the human-infecting parasite Schistosoma mansoni.</title>
        <authorList>
            <person name="Bu L."/>
            <person name="Lu L."/>
            <person name="Laidemitt M.R."/>
            <person name="Zhang S.M."/>
            <person name="Mutuku M."/>
            <person name="Mkoji G."/>
            <person name="Steinauer M."/>
            <person name="Loker E.S."/>
        </authorList>
    </citation>
    <scope>NUCLEOTIDE SEQUENCE</scope>
    <source>
        <strain evidence="31">KasaAsao</strain>
    </source>
</reference>
<keyword evidence="13 19" id="KW-1015">Disulfide bond</keyword>
<dbReference type="Gene3D" id="2.60.120.200">
    <property type="match status" value="2"/>
</dbReference>
<dbReference type="PROSITE" id="PS50026">
    <property type="entry name" value="EGF_3"/>
    <property type="match status" value="3"/>
</dbReference>
<dbReference type="InterPro" id="IPR020894">
    <property type="entry name" value="Cadherin_CS"/>
</dbReference>
<dbReference type="Pfam" id="PF16489">
    <property type="entry name" value="GAIN"/>
    <property type="match status" value="1"/>
</dbReference>
<dbReference type="GO" id="GO:0120036">
    <property type="term" value="P:plasma membrane bounded cell projection organization"/>
    <property type="evidence" value="ECO:0007669"/>
    <property type="project" value="UniProtKB-ARBA"/>
</dbReference>
<dbReference type="PROSITE" id="PS50268">
    <property type="entry name" value="CADHERIN_2"/>
    <property type="match status" value="8"/>
</dbReference>
<evidence type="ECO:0000256" key="13">
    <source>
        <dbReference type="ARBA" id="ARBA00023157"/>
    </source>
</evidence>
<dbReference type="InterPro" id="IPR056286">
    <property type="entry name" value="Cadherin_CELSR1-3_9th"/>
</dbReference>
<evidence type="ECO:0000259" key="26">
    <source>
        <dbReference type="PROSITE" id="PS50027"/>
    </source>
</evidence>
<dbReference type="Pfam" id="PF00028">
    <property type="entry name" value="Cadherin"/>
    <property type="match status" value="8"/>
</dbReference>
<dbReference type="Proteomes" id="UP001233172">
    <property type="component" value="Unassembled WGS sequence"/>
</dbReference>
<dbReference type="GO" id="GO:0001736">
    <property type="term" value="P:establishment of planar polarity"/>
    <property type="evidence" value="ECO:0007669"/>
    <property type="project" value="UniProtKB-ARBA"/>
</dbReference>
<evidence type="ECO:0000256" key="21">
    <source>
        <dbReference type="SAM" id="Coils"/>
    </source>
</evidence>
<dbReference type="PROSITE" id="PS50027">
    <property type="entry name" value="EGF_LAM_2"/>
    <property type="match status" value="1"/>
</dbReference>
<keyword evidence="14 31" id="KW-0675">Receptor</keyword>
<dbReference type="InterPro" id="IPR001879">
    <property type="entry name" value="GPCR_2_extracellular_dom"/>
</dbReference>
<keyword evidence="6" id="KW-0732">Signal</keyword>
<dbReference type="FunFam" id="2.10.25.10:FF:000122">
    <property type="entry name" value="Protein crumbs homolog 2"/>
    <property type="match status" value="1"/>
</dbReference>
<dbReference type="SUPFAM" id="SSF81321">
    <property type="entry name" value="Family A G protein-coupled receptor-like"/>
    <property type="match status" value="1"/>
</dbReference>
<evidence type="ECO:0000256" key="5">
    <source>
        <dbReference type="ARBA" id="ARBA00022692"/>
    </source>
</evidence>
<evidence type="ECO:0000256" key="15">
    <source>
        <dbReference type="ARBA" id="ARBA00023180"/>
    </source>
</evidence>
<feature type="compositionally biased region" description="Polar residues" evidence="22">
    <location>
        <begin position="3020"/>
        <end position="3037"/>
    </location>
</feature>
<dbReference type="InterPro" id="IPR046338">
    <property type="entry name" value="GAIN_dom_sf"/>
</dbReference>
<dbReference type="FunFam" id="2.10.25.10:FF:000011">
    <property type="entry name" value="Cadherin EGF LAG seven-pass G-type receptor"/>
    <property type="match status" value="1"/>
</dbReference>
<dbReference type="CDD" id="cd00054">
    <property type="entry name" value="EGF_CA"/>
    <property type="match status" value="3"/>
</dbReference>
<feature type="domain" description="Cadherin" evidence="30">
    <location>
        <begin position="456"/>
        <end position="564"/>
    </location>
</feature>
<dbReference type="GO" id="GO:0050793">
    <property type="term" value="P:regulation of developmental process"/>
    <property type="evidence" value="ECO:0007669"/>
    <property type="project" value="UniProtKB-ARBA"/>
</dbReference>
<feature type="disulfide bond" evidence="20">
    <location>
        <begin position="2110"/>
        <end position="2119"/>
    </location>
</feature>
<dbReference type="Gene3D" id="2.60.40.60">
    <property type="entry name" value="Cadherins"/>
    <property type="match status" value="9"/>
</dbReference>
<feature type="compositionally biased region" description="Low complexity" evidence="22">
    <location>
        <begin position="3038"/>
        <end position="3050"/>
    </location>
</feature>
<feature type="domain" description="Cadherin" evidence="30">
    <location>
        <begin position="565"/>
        <end position="670"/>
    </location>
</feature>
<dbReference type="SMART" id="SM00112">
    <property type="entry name" value="CA"/>
    <property type="match status" value="8"/>
</dbReference>
<dbReference type="Pfam" id="PF23592">
    <property type="entry name" value="Cadherin_CELSR2_9th"/>
    <property type="match status" value="1"/>
</dbReference>
<dbReference type="PANTHER" id="PTHR24026:SF51">
    <property type="entry name" value="PROTOCADHERIN-LIKE WING POLARITY PROTEIN STAN"/>
    <property type="match status" value="1"/>
</dbReference>
<feature type="domain" description="G-protein coupled receptors family 2 profile 2" evidence="29">
    <location>
        <begin position="2543"/>
        <end position="2780"/>
    </location>
</feature>
<evidence type="ECO:0000259" key="24">
    <source>
        <dbReference type="PROSITE" id="PS50025"/>
    </source>
</evidence>
<dbReference type="Pfam" id="PF02210">
    <property type="entry name" value="Laminin_G_2"/>
    <property type="match status" value="2"/>
</dbReference>
<evidence type="ECO:0000256" key="12">
    <source>
        <dbReference type="ARBA" id="ARBA00023136"/>
    </source>
</evidence>
<dbReference type="InterPro" id="IPR002049">
    <property type="entry name" value="LE_dom"/>
</dbReference>
<dbReference type="InterPro" id="IPR001881">
    <property type="entry name" value="EGF-like_Ca-bd_dom"/>
</dbReference>
<dbReference type="InterPro" id="IPR057244">
    <property type="entry name" value="GAIN_B"/>
</dbReference>
<reference evidence="31" key="2">
    <citation type="submission" date="2023-04" db="EMBL/GenBank/DDBJ databases">
        <authorList>
            <person name="Bu L."/>
            <person name="Lu L."/>
            <person name="Laidemitt M.R."/>
            <person name="Zhang S.M."/>
            <person name="Mutuku M."/>
            <person name="Mkoji G."/>
            <person name="Steinauer M."/>
            <person name="Loker E.S."/>
        </authorList>
    </citation>
    <scope>NUCLEOTIDE SEQUENCE</scope>
    <source>
        <strain evidence="31">KasaAsao</strain>
        <tissue evidence="31">Whole Snail</tissue>
    </source>
</reference>
<dbReference type="InterPro" id="IPR032471">
    <property type="entry name" value="AGRL2-4_GAIN_subdom_A"/>
</dbReference>
<accession>A0AAD8C073</accession>
<dbReference type="GO" id="GO:0007423">
    <property type="term" value="P:sensory organ development"/>
    <property type="evidence" value="ECO:0007669"/>
    <property type="project" value="UniProtKB-ARBA"/>
</dbReference>
<evidence type="ECO:0000256" key="7">
    <source>
        <dbReference type="ARBA" id="ARBA00022737"/>
    </source>
</evidence>
<dbReference type="InterPro" id="IPR036445">
    <property type="entry name" value="GPCR_2_extracell_dom_sf"/>
</dbReference>
<dbReference type="SMART" id="SM00179">
    <property type="entry name" value="EGF_CA"/>
    <property type="match status" value="3"/>
</dbReference>
<feature type="transmembrane region" description="Helical" evidence="23">
    <location>
        <begin position="2608"/>
        <end position="2626"/>
    </location>
</feature>
<feature type="domain" description="Cadherin" evidence="30">
    <location>
        <begin position="984"/>
        <end position="1089"/>
    </location>
</feature>
<evidence type="ECO:0000313" key="31">
    <source>
        <dbReference type="EMBL" id="KAK0063835.1"/>
    </source>
</evidence>
<evidence type="ECO:0000256" key="11">
    <source>
        <dbReference type="ARBA" id="ARBA00023040"/>
    </source>
</evidence>
<dbReference type="CDD" id="cd00110">
    <property type="entry name" value="LamG"/>
    <property type="match status" value="2"/>
</dbReference>
<feature type="compositionally biased region" description="Low complexity" evidence="22">
    <location>
        <begin position="2837"/>
        <end position="2849"/>
    </location>
</feature>
<dbReference type="CDD" id="cd00055">
    <property type="entry name" value="EGF_Lam"/>
    <property type="match status" value="1"/>
</dbReference>
<feature type="transmembrane region" description="Helical" evidence="23">
    <location>
        <begin position="2685"/>
        <end position="2708"/>
    </location>
</feature>
<evidence type="ECO:0000259" key="29">
    <source>
        <dbReference type="PROSITE" id="PS50261"/>
    </source>
</evidence>
<feature type="domain" description="Laminin EGF-like" evidence="26">
    <location>
        <begin position="2089"/>
        <end position="2134"/>
    </location>
</feature>
<comment type="caution">
    <text evidence="31">The sequence shown here is derived from an EMBL/GenBank/DDBJ whole genome shotgun (WGS) entry which is preliminary data.</text>
</comment>
<evidence type="ECO:0000256" key="6">
    <source>
        <dbReference type="ARBA" id="ARBA00022729"/>
    </source>
</evidence>
<dbReference type="GO" id="GO:0007166">
    <property type="term" value="P:cell surface receptor signaling pathway"/>
    <property type="evidence" value="ECO:0007669"/>
    <property type="project" value="InterPro"/>
</dbReference>
<dbReference type="GO" id="GO:0005886">
    <property type="term" value="C:plasma membrane"/>
    <property type="evidence" value="ECO:0007669"/>
    <property type="project" value="UniProtKB-SubCell"/>
</dbReference>
<feature type="compositionally biased region" description="Polar residues" evidence="22">
    <location>
        <begin position="2986"/>
        <end position="3004"/>
    </location>
</feature>
<feature type="domain" description="Laminin G" evidence="24">
    <location>
        <begin position="1791"/>
        <end position="1956"/>
    </location>
</feature>
<feature type="domain" description="Cadherin" evidence="30">
    <location>
        <begin position="1090"/>
        <end position="1195"/>
    </location>
</feature>
<keyword evidence="21" id="KW-0175">Coiled coil</keyword>
<evidence type="ECO:0000256" key="17">
    <source>
        <dbReference type="ARBA" id="ARBA00023292"/>
    </source>
</evidence>
<feature type="region of interest" description="Disordered" evidence="22">
    <location>
        <begin position="2831"/>
        <end position="2933"/>
    </location>
</feature>
<dbReference type="FunFam" id="2.60.40.60:FF:000029">
    <property type="entry name" value="Cadherin EGF LAG seven-pass G-type receptor 3"/>
    <property type="match status" value="1"/>
</dbReference>